<sequence length="70" mass="8071">MKLRKDIMNYAASMKNPPKGYGSISAGMEVAKFRSERMKYWKEQIGNGSYTDEVFERADDDVITEFGHPF</sequence>
<gene>
    <name evidence="1" type="primary">4L372D_023</name>
    <name evidence="2" type="synonym">4L372D_024</name>
    <name evidence="3" type="synonym">4L372D_241</name>
</gene>
<evidence type="ECO:0000313" key="1">
    <source>
        <dbReference type="EMBL" id="QEG08487.1"/>
    </source>
</evidence>
<dbReference type="KEGG" id="vg:55616941"/>
<evidence type="ECO:0000313" key="3">
    <source>
        <dbReference type="EMBL" id="QEG08705.1"/>
    </source>
</evidence>
<proteinExistence type="predicted"/>
<keyword evidence="4" id="KW-1185">Reference proteome</keyword>
<name>A0A5B9N301_9CAUD</name>
<dbReference type="GeneID" id="55616941"/>
<protein>
    <submittedName>
        <fullName evidence="1">Uncharacterized protein</fullName>
    </submittedName>
</protein>
<dbReference type="RefSeq" id="YP_009846571.1">
    <property type="nucleotide sequence ID" value="NC_048771.1"/>
</dbReference>
<reference evidence="1 4" key="1">
    <citation type="submission" date="2019-04" db="EMBL/GenBank/DDBJ databases">
        <title>Nine Novel Phages from a Plateau Lake in Southwest China Provide Insights into Aeromonas Phage Diversity.</title>
        <authorList>
            <person name="Xiao W."/>
            <person name="Bai M."/>
            <person name="Wang Y."/>
            <person name="Cui X."/>
        </authorList>
    </citation>
    <scope>NUCLEOTIDE SEQUENCE [LARGE SCALE GENOMIC DNA]</scope>
</reference>
<evidence type="ECO:0000313" key="2">
    <source>
        <dbReference type="EMBL" id="QEG08488.1"/>
    </source>
</evidence>
<dbReference type="Proteomes" id="UP000323739">
    <property type="component" value="Segment"/>
</dbReference>
<dbReference type="EMBL" id="MK813939">
    <property type="protein sequence ID" value="QEG08487.1"/>
    <property type="molecule type" value="Genomic_DNA"/>
</dbReference>
<evidence type="ECO:0000313" key="4">
    <source>
        <dbReference type="Proteomes" id="UP000323739"/>
    </source>
</evidence>
<organism evidence="1 4">
    <name type="scientific">Aeromonas phage 4L372D</name>
    <dbReference type="NCBI Taxonomy" id="2588518"/>
    <lineage>
        <taxon>Viruses</taxon>
        <taxon>Duplodnaviria</taxon>
        <taxon>Heunggongvirae</taxon>
        <taxon>Uroviricota</taxon>
        <taxon>Caudoviricetes</taxon>
        <taxon>Plateaulakevirus</taxon>
        <taxon>Plateaulakevirus pv4L372D</taxon>
    </lineage>
</organism>
<accession>A0A5B9N301</accession>
<dbReference type="EMBL" id="MK813939">
    <property type="protein sequence ID" value="QEG08705.1"/>
    <property type="molecule type" value="Genomic_DNA"/>
</dbReference>
<dbReference type="EMBL" id="MK813939">
    <property type="protein sequence ID" value="QEG08488.1"/>
    <property type="molecule type" value="Genomic_DNA"/>
</dbReference>